<dbReference type="EMBL" id="JARZFX010000011">
    <property type="protein sequence ID" value="MEC5425218.1"/>
    <property type="molecule type" value="Genomic_DNA"/>
</dbReference>
<dbReference type="RefSeq" id="WP_327608770.1">
    <property type="nucleotide sequence ID" value="NZ_JARZFX010000011.1"/>
</dbReference>
<evidence type="ECO:0000259" key="1">
    <source>
        <dbReference type="PROSITE" id="PS51372"/>
    </source>
</evidence>
<organism evidence="2 3">
    <name type="scientific">Virgibacillus tibetensis</name>
    <dbReference type="NCBI Taxonomy" id="3042313"/>
    <lineage>
        <taxon>Bacteria</taxon>
        <taxon>Bacillati</taxon>
        <taxon>Bacillota</taxon>
        <taxon>Bacilli</taxon>
        <taxon>Bacillales</taxon>
        <taxon>Bacillaceae</taxon>
        <taxon>Virgibacillus</taxon>
    </lineage>
</organism>
<gene>
    <name evidence="2" type="ORF">QGM71_17165</name>
</gene>
<dbReference type="Proteomes" id="UP001335737">
    <property type="component" value="Unassembled WGS sequence"/>
</dbReference>
<name>A0ABU6KIS1_9BACI</name>
<sequence>MNISELEDRLNILVLGGVASKLASNITNLAFKRLLDTLELDDLEQGEMLFTHLASSLTRIEKGETLEGPGSAIMNEVRNSTHFSIAVSQIYYIEEQWGKALPQEEREYLYMHYTNVIQLNIGGE</sequence>
<protein>
    <submittedName>
        <fullName evidence="2">PRD domain-containing protein</fullName>
    </submittedName>
</protein>
<dbReference type="PROSITE" id="PS51372">
    <property type="entry name" value="PRD_2"/>
    <property type="match status" value="1"/>
</dbReference>
<comment type="caution">
    <text evidence="2">The sequence shown here is derived from an EMBL/GenBank/DDBJ whole genome shotgun (WGS) entry which is preliminary data.</text>
</comment>
<evidence type="ECO:0000313" key="3">
    <source>
        <dbReference type="Proteomes" id="UP001335737"/>
    </source>
</evidence>
<dbReference type="InterPro" id="IPR011608">
    <property type="entry name" value="PRD"/>
</dbReference>
<feature type="domain" description="PRD" evidence="1">
    <location>
        <begin position="14"/>
        <end position="123"/>
    </location>
</feature>
<proteinExistence type="predicted"/>
<evidence type="ECO:0000313" key="2">
    <source>
        <dbReference type="EMBL" id="MEC5425218.1"/>
    </source>
</evidence>
<dbReference type="InterPro" id="IPR036634">
    <property type="entry name" value="PRD_sf"/>
</dbReference>
<accession>A0ABU6KIS1</accession>
<reference evidence="2 3" key="1">
    <citation type="journal article" date="2024" name="Int. J. Syst. Evol. Microbiol.">
        <title>Virgibacillus tibetensis sp. nov., isolated from salt lake on the Tibetan Plateau of China.</title>
        <authorList>
            <person name="Phurbu D."/>
            <person name="Liu Z.-X."/>
            <person name="Wang R."/>
            <person name="Zheng Y.-Y."/>
            <person name="Liu H.-C."/>
            <person name="Zhou Y.-G."/>
            <person name="Yu Y.-J."/>
            <person name="Li A.-H."/>
        </authorList>
    </citation>
    <scope>NUCLEOTIDE SEQUENCE [LARGE SCALE GENOMIC DNA]</scope>
    <source>
        <strain evidence="2 3">C22-A2</strain>
    </source>
</reference>
<keyword evidence="3" id="KW-1185">Reference proteome</keyword>
<dbReference type="SUPFAM" id="SSF63520">
    <property type="entry name" value="PTS-regulatory domain, PRD"/>
    <property type="match status" value="1"/>
</dbReference>
<dbReference type="Pfam" id="PF00874">
    <property type="entry name" value="PRD"/>
    <property type="match status" value="1"/>
</dbReference>
<dbReference type="Gene3D" id="1.10.1790.10">
    <property type="entry name" value="PRD domain"/>
    <property type="match status" value="1"/>
</dbReference>